<dbReference type="SUPFAM" id="SSF54495">
    <property type="entry name" value="UBC-like"/>
    <property type="match status" value="1"/>
</dbReference>
<dbReference type="Pfam" id="PF00179">
    <property type="entry name" value="UQ_con"/>
    <property type="match status" value="1"/>
</dbReference>
<reference evidence="2" key="1">
    <citation type="submission" date="2021-01" db="EMBL/GenBank/DDBJ databases">
        <authorList>
            <person name="Corre E."/>
            <person name="Pelletier E."/>
            <person name="Niang G."/>
            <person name="Scheremetjew M."/>
            <person name="Finn R."/>
            <person name="Kale V."/>
            <person name="Holt S."/>
            <person name="Cochrane G."/>
            <person name="Meng A."/>
            <person name="Brown T."/>
            <person name="Cohen L."/>
        </authorList>
    </citation>
    <scope>NUCLEOTIDE SEQUENCE</scope>
    <source>
        <strain evidence="2">CCMP1756</strain>
    </source>
</reference>
<proteinExistence type="predicted"/>
<dbReference type="EMBL" id="HBIW01013885">
    <property type="protein sequence ID" value="CAE0696490.1"/>
    <property type="molecule type" value="Transcribed_RNA"/>
</dbReference>
<sequence>MAGIARGRLSEERKAWRRDHPFGFFARPSSSGDGATNLMSWDAGVPGKKGTDWEGGLFKVRMEFSVARRRPVVAPRPVATRPVVRAGGLPQQAAEVQVRAAALPPERLPLGHDLPLYIE</sequence>
<evidence type="ECO:0000259" key="1">
    <source>
        <dbReference type="Pfam" id="PF00179"/>
    </source>
</evidence>
<feature type="domain" description="UBC core" evidence="1">
    <location>
        <begin position="8"/>
        <end position="65"/>
    </location>
</feature>
<dbReference type="AlphaFoldDB" id="A0A7S3ZX90"/>
<organism evidence="2">
    <name type="scientific">Pelagomonas calceolata</name>
    <dbReference type="NCBI Taxonomy" id="35677"/>
    <lineage>
        <taxon>Eukaryota</taxon>
        <taxon>Sar</taxon>
        <taxon>Stramenopiles</taxon>
        <taxon>Ochrophyta</taxon>
        <taxon>Pelagophyceae</taxon>
        <taxon>Pelagomonadales</taxon>
        <taxon>Pelagomonadaceae</taxon>
        <taxon>Pelagomonas</taxon>
    </lineage>
</organism>
<dbReference type="InterPro" id="IPR000608">
    <property type="entry name" value="UBC"/>
</dbReference>
<gene>
    <name evidence="2" type="ORF">PCAL00307_LOCUS11926</name>
</gene>
<accession>A0A7S3ZX90</accession>
<protein>
    <recommendedName>
        <fullName evidence="1">UBC core domain-containing protein</fullName>
    </recommendedName>
</protein>
<dbReference type="Gene3D" id="3.10.110.10">
    <property type="entry name" value="Ubiquitin Conjugating Enzyme"/>
    <property type="match status" value="1"/>
</dbReference>
<evidence type="ECO:0000313" key="2">
    <source>
        <dbReference type="EMBL" id="CAE0696490.1"/>
    </source>
</evidence>
<name>A0A7S3ZX90_9STRA</name>
<dbReference type="InterPro" id="IPR016135">
    <property type="entry name" value="UBQ-conjugating_enzyme/RWD"/>
</dbReference>